<evidence type="ECO:0000256" key="12">
    <source>
        <dbReference type="ARBA" id="ARBA00022918"/>
    </source>
</evidence>
<dbReference type="Gene3D" id="3.30.70.270">
    <property type="match status" value="3"/>
</dbReference>
<dbReference type="OrthoDB" id="111931at2759"/>
<evidence type="ECO:0000256" key="17">
    <source>
        <dbReference type="SAM" id="MobiDB-lite"/>
    </source>
</evidence>
<keyword evidence="13" id="KW-0239">DNA-directed DNA polymerase</keyword>
<reference evidence="20 21" key="1">
    <citation type="journal article" date="2021" name="bioRxiv">
        <title>The Gossypium anomalum genome as a resource for cotton improvement and evolutionary analysis of hybrid incompatibility.</title>
        <authorList>
            <person name="Grover C.E."/>
            <person name="Yuan D."/>
            <person name="Arick M.A."/>
            <person name="Miller E.R."/>
            <person name="Hu G."/>
            <person name="Peterson D.G."/>
            <person name="Wendel J.F."/>
            <person name="Udall J.A."/>
        </authorList>
    </citation>
    <scope>NUCLEOTIDE SEQUENCE [LARGE SCALE GENOMIC DNA]</scope>
    <source>
        <strain evidence="20">JFW-Udall</strain>
        <tissue evidence="20">Leaf</tissue>
    </source>
</reference>
<dbReference type="GO" id="GO:0015074">
    <property type="term" value="P:DNA integration"/>
    <property type="evidence" value="ECO:0007669"/>
    <property type="project" value="UniProtKB-KW"/>
</dbReference>
<evidence type="ECO:0000313" key="20">
    <source>
        <dbReference type="EMBL" id="KAG8481112.1"/>
    </source>
</evidence>
<dbReference type="InterPro" id="IPR001584">
    <property type="entry name" value="Integrase_cat-core"/>
</dbReference>
<feature type="region of interest" description="Disordered" evidence="17">
    <location>
        <begin position="328"/>
        <end position="384"/>
    </location>
</feature>
<dbReference type="FunFam" id="3.10.20.370:FF:000001">
    <property type="entry name" value="Retrovirus-related Pol polyprotein from transposon 17.6-like protein"/>
    <property type="match status" value="1"/>
</dbReference>
<dbReference type="InterPro" id="IPR041373">
    <property type="entry name" value="RT_RNaseH"/>
</dbReference>
<dbReference type="SMART" id="SM00343">
    <property type="entry name" value="ZnF_C2HC"/>
    <property type="match status" value="1"/>
</dbReference>
<accession>A0A8J5YEL7</accession>
<keyword evidence="8" id="KW-0255">Endonuclease</keyword>
<keyword evidence="21" id="KW-1185">Reference proteome</keyword>
<keyword evidence="14" id="KW-0238">DNA-binding</keyword>
<keyword evidence="3" id="KW-0808">Transferase</keyword>
<dbReference type="InterPro" id="IPR016197">
    <property type="entry name" value="Chromo-like_dom_sf"/>
</dbReference>
<evidence type="ECO:0000313" key="21">
    <source>
        <dbReference type="Proteomes" id="UP000701853"/>
    </source>
</evidence>
<evidence type="ECO:0000256" key="16">
    <source>
        <dbReference type="PROSITE-ProRule" id="PRU00047"/>
    </source>
</evidence>
<dbReference type="SUPFAM" id="SSF53098">
    <property type="entry name" value="Ribonuclease H-like"/>
    <property type="match status" value="1"/>
</dbReference>
<evidence type="ECO:0000256" key="13">
    <source>
        <dbReference type="ARBA" id="ARBA00022932"/>
    </source>
</evidence>
<dbReference type="InterPro" id="IPR043502">
    <property type="entry name" value="DNA/RNA_pol_sf"/>
</dbReference>
<dbReference type="Gene3D" id="3.10.10.10">
    <property type="entry name" value="HIV Type 1 Reverse Transcriptase, subunit A, domain 1"/>
    <property type="match status" value="1"/>
</dbReference>
<dbReference type="GO" id="GO:0003887">
    <property type="term" value="F:DNA-directed DNA polymerase activity"/>
    <property type="evidence" value="ECO:0007669"/>
    <property type="project" value="UniProtKB-KW"/>
</dbReference>
<dbReference type="Gene3D" id="2.40.70.10">
    <property type="entry name" value="Acid Proteases"/>
    <property type="match status" value="1"/>
</dbReference>
<evidence type="ECO:0000256" key="2">
    <source>
        <dbReference type="ARBA" id="ARBA00022670"/>
    </source>
</evidence>
<dbReference type="Gene3D" id="3.30.420.10">
    <property type="entry name" value="Ribonuclease H-like superfamily/Ribonuclease H"/>
    <property type="match status" value="2"/>
</dbReference>
<dbReference type="InterPro" id="IPR012337">
    <property type="entry name" value="RNaseH-like_sf"/>
</dbReference>
<dbReference type="Gene3D" id="1.10.340.70">
    <property type="match status" value="1"/>
</dbReference>
<sequence>MSTRAARGRGRGRGRGRARAGSSSSGHMPAAKASTVPSTTEVESHDRGAGDDALSQAMLRVLERVTGVSSGNGMRGSISERLRANGAEIFRGVSGVASNVAEYWLEATERIMDDLDCSVEQKLKGAVSLLRDEAYQWWLTVRDRTPADRVTWELFKTAFKGKYVGASYVDARRKEFLNLVQGGKTVAEYEAEFLRLSRYAVGIVATEYERSVRFEDGLRDDLKVLIAPQRERDFAVLVEKAKIAEEVKRTERQNREKDRNRFRRDSGPSGGANKNVKRARVEEPVRAVPMNVVRPPICGDCGKVHLGECRKRSGACFRCGSMEHKVKDCPQKADQVQVTEQRVAQPARGGPQPPRGRGQGRGGNGNGNGRGRGAPGRGAGNAEARQPALVYAARRREDGDAPDVITGTFLVSNMSFTALVDIGSTHSYVACAISRSLGVHSEKIVSGVSVLSPLGHSVRVDKLHRDVPLETQGRVFSGDLMELPFGEFDLILGMDWLVKHKATLDCAAKRMVLRTTEGDEIMMIAPVSIAPYRMAPKELVELKAQIQELLDRGFIRPSVSPWRAPVLFVKKKDGTMRMCINYRQLNKLTINNKYPLPRIDDCSISLKELLNRYGHYEFLVMPFGLTNAPAAFMDLMNRVFQPFLDREKELYAKFSKCEFWLREVTFLGYVVFAEGIKVDPRKIEAILDWKPPSASDETHKERVPFVWTEKQQEAFERLKKVLTEAPVLIQPESGKDFTVYSDASHVGLGSVLMQEGKVVAYASRQLKPHEGNYPTHDLELAAVIFALKIWRHYLYGERCIIYTDHKSLKYLLTQKELNLRQRRWIELLKDYDCSIEYHPGKANVVADALIRRAVSDLRAMFARLSLFDDGSLLAELQVRPTWVDQIREKQLKDESLVARFQQVKEGGTSEFGLNDEGVLCFRGRICVPRDSDLRQSILREAHGGLCAMHPGGNKLYHNLRELYWWHGIKCEVTKFVGKCLTCQQVKAEHQLPSGLLQPVKIPLWKWERVTMDFLSGLPLTPSKKDSIWVIVDRLTKSAHFIPVRTDFSLQKLAKLYVAEIVRLHGVPVSIISDRDPRFTSRFWQKLHEALGTRLNFSTAFHPQTDGQSERVIQILEDMLRGCVIDFRGSWEDYLPLAEFTYNNSYQSSIRMAPYEALYGRRCRTPSCWTELGERQVLGPELVADTEDKVSPWKKILRFGKKGKLSPRFIGPYRVLKQLELPPELDRIHDVFHVSMLRRYRSDPTHVVPVTEIEVRTDLTFEEEPVQILDRDFQVLRRKSIPLVKVLWRNHGREKATWEPEEAMQQQQYPHLFGPGINCVKWNTRKHVVKWLSDATGKDVGGVCKLRRTQPNPSATLPYTTFLPLILSRLKPNPKFQNPENLTSFALIFPSQTSYFSQHLWPILSTSKPQGHSRILRSLRARLLLSFEGLERHQNQVGTKGNVTGRIGGNSVIKRLLIKGLDEWNNRIIGANHLSASRQFVCRARRGNRKTAMLRISVACSGWVGRVVSPHGERMVIPNHSGLGAVRDSEWPLVSANSVSF</sequence>
<dbReference type="InterPro" id="IPR056924">
    <property type="entry name" value="SH3_Tf2-1"/>
</dbReference>
<keyword evidence="9" id="KW-0378">Hydrolase</keyword>
<dbReference type="GO" id="GO:0003964">
    <property type="term" value="F:RNA-directed DNA polymerase activity"/>
    <property type="evidence" value="ECO:0007669"/>
    <property type="project" value="UniProtKB-KW"/>
</dbReference>
<evidence type="ECO:0000256" key="6">
    <source>
        <dbReference type="ARBA" id="ARBA00022723"/>
    </source>
</evidence>
<evidence type="ECO:0000256" key="9">
    <source>
        <dbReference type="ARBA" id="ARBA00022801"/>
    </source>
</evidence>
<dbReference type="Proteomes" id="UP000701853">
    <property type="component" value="Chromosome 10"/>
</dbReference>
<dbReference type="GO" id="GO:0004190">
    <property type="term" value="F:aspartic-type endopeptidase activity"/>
    <property type="evidence" value="ECO:0007669"/>
    <property type="project" value="UniProtKB-KW"/>
</dbReference>
<evidence type="ECO:0000256" key="4">
    <source>
        <dbReference type="ARBA" id="ARBA00022695"/>
    </source>
</evidence>
<name>A0A8J5YEL7_9ROSI</name>
<evidence type="ECO:0000256" key="14">
    <source>
        <dbReference type="ARBA" id="ARBA00023125"/>
    </source>
</evidence>
<proteinExistence type="predicted"/>
<keyword evidence="16" id="KW-0863">Zinc-finger</keyword>
<dbReference type="InterPro" id="IPR050951">
    <property type="entry name" value="Retrovirus_Pol_polyprotein"/>
</dbReference>
<dbReference type="GO" id="GO:0008270">
    <property type="term" value="F:zinc ion binding"/>
    <property type="evidence" value="ECO:0007669"/>
    <property type="project" value="UniProtKB-KW"/>
</dbReference>
<dbReference type="GO" id="GO:0003677">
    <property type="term" value="F:DNA binding"/>
    <property type="evidence" value="ECO:0007669"/>
    <property type="project" value="UniProtKB-KW"/>
</dbReference>
<feature type="compositionally biased region" description="Basic and acidic residues" evidence="17">
    <location>
        <begin position="249"/>
        <end position="266"/>
    </location>
</feature>
<dbReference type="Pfam" id="PF08284">
    <property type="entry name" value="RVP_2"/>
    <property type="match status" value="1"/>
</dbReference>
<dbReference type="Pfam" id="PF17921">
    <property type="entry name" value="Integrase_H2C2"/>
    <property type="match status" value="1"/>
</dbReference>
<dbReference type="Pfam" id="PF17917">
    <property type="entry name" value="RT_RNaseH"/>
    <property type="match status" value="1"/>
</dbReference>
<evidence type="ECO:0000256" key="10">
    <source>
        <dbReference type="ARBA" id="ARBA00022842"/>
    </source>
</evidence>
<evidence type="ECO:0000256" key="11">
    <source>
        <dbReference type="ARBA" id="ARBA00022908"/>
    </source>
</evidence>
<feature type="domain" description="CCHC-type" evidence="18">
    <location>
        <begin position="316"/>
        <end position="331"/>
    </location>
</feature>
<dbReference type="Pfam" id="PF03732">
    <property type="entry name" value="Retrotrans_gag"/>
    <property type="match status" value="1"/>
</dbReference>
<feature type="region of interest" description="Disordered" evidence="17">
    <location>
        <begin position="1"/>
        <end position="50"/>
    </location>
</feature>
<dbReference type="SUPFAM" id="SSF50630">
    <property type="entry name" value="Acid proteases"/>
    <property type="match status" value="1"/>
</dbReference>
<feature type="compositionally biased region" description="Gly residues" evidence="17">
    <location>
        <begin position="357"/>
        <end position="379"/>
    </location>
</feature>
<dbReference type="InterPro" id="IPR021109">
    <property type="entry name" value="Peptidase_aspartic_dom_sf"/>
</dbReference>
<evidence type="ECO:0000256" key="8">
    <source>
        <dbReference type="ARBA" id="ARBA00022759"/>
    </source>
</evidence>
<dbReference type="Pfam" id="PF24626">
    <property type="entry name" value="SH3_Tf2-1"/>
    <property type="match status" value="1"/>
</dbReference>
<evidence type="ECO:0000256" key="15">
    <source>
        <dbReference type="ARBA" id="ARBA00023172"/>
    </source>
</evidence>
<organism evidence="20 21">
    <name type="scientific">Gossypium anomalum</name>
    <dbReference type="NCBI Taxonomy" id="47600"/>
    <lineage>
        <taxon>Eukaryota</taxon>
        <taxon>Viridiplantae</taxon>
        <taxon>Streptophyta</taxon>
        <taxon>Embryophyta</taxon>
        <taxon>Tracheophyta</taxon>
        <taxon>Spermatophyta</taxon>
        <taxon>Magnoliopsida</taxon>
        <taxon>eudicotyledons</taxon>
        <taxon>Gunneridae</taxon>
        <taxon>Pentapetalae</taxon>
        <taxon>rosids</taxon>
        <taxon>malvids</taxon>
        <taxon>Malvales</taxon>
        <taxon>Malvaceae</taxon>
        <taxon>Malvoideae</taxon>
        <taxon>Gossypium</taxon>
    </lineage>
</organism>
<evidence type="ECO:0000256" key="3">
    <source>
        <dbReference type="ARBA" id="ARBA00022679"/>
    </source>
</evidence>
<dbReference type="InterPro" id="IPR043128">
    <property type="entry name" value="Rev_trsase/Diguanyl_cyclase"/>
</dbReference>
<keyword evidence="5" id="KW-0540">Nuclease</keyword>
<protein>
    <recommendedName>
        <fullName evidence="1">RNA-directed DNA polymerase</fullName>
        <ecNumber evidence="1">2.7.7.49</ecNumber>
    </recommendedName>
</protein>
<dbReference type="Pfam" id="PF00098">
    <property type="entry name" value="zf-CCHC"/>
    <property type="match status" value="1"/>
</dbReference>
<dbReference type="CDD" id="cd01647">
    <property type="entry name" value="RT_LTR"/>
    <property type="match status" value="1"/>
</dbReference>
<evidence type="ECO:0000259" key="18">
    <source>
        <dbReference type="PROSITE" id="PS50158"/>
    </source>
</evidence>
<evidence type="ECO:0000256" key="5">
    <source>
        <dbReference type="ARBA" id="ARBA00022722"/>
    </source>
</evidence>
<dbReference type="InterPro" id="IPR005162">
    <property type="entry name" value="Retrotrans_gag_dom"/>
</dbReference>
<keyword evidence="16" id="KW-0862">Zinc</keyword>
<dbReference type="CDD" id="cd09274">
    <property type="entry name" value="RNase_HI_RT_Ty3"/>
    <property type="match status" value="1"/>
</dbReference>
<feature type="compositionally biased region" description="Basic residues" evidence="17">
    <location>
        <begin position="1"/>
        <end position="18"/>
    </location>
</feature>
<dbReference type="PANTHER" id="PTHR37984:SF5">
    <property type="entry name" value="PROTEIN NYNRIN-LIKE"/>
    <property type="match status" value="1"/>
</dbReference>
<dbReference type="GO" id="GO:0006310">
    <property type="term" value="P:DNA recombination"/>
    <property type="evidence" value="ECO:0007669"/>
    <property type="project" value="UniProtKB-KW"/>
</dbReference>
<dbReference type="InterPro" id="IPR041588">
    <property type="entry name" value="Integrase_H2C2"/>
</dbReference>
<gene>
    <name evidence="20" type="ORF">CXB51_025879</name>
</gene>
<dbReference type="InterPro" id="IPR036397">
    <property type="entry name" value="RNaseH_sf"/>
</dbReference>
<evidence type="ECO:0000256" key="1">
    <source>
        <dbReference type="ARBA" id="ARBA00012493"/>
    </source>
</evidence>
<dbReference type="CDD" id="cd00303">
    <property type="entry name" value="retropepsin_like"/>
    <property type="match status" value="1"/>
</dbReference>
<keyword evidence="12" id="KW-0695">RNA-directed DNA polymerase</keyword>
<dbReference type="PROSITE" id="PS50158">
    <property type="entry name" value="ZF_CCHC"/>
    <property type="match status" value="1"/>
</dbReference>
<keyword evidence="10" id="KW-0460">Magnesium</keyword>
<evidence type="ECO:0000259" key="19">
    <source>
        <dbReference type="PROSITE" id="PS50994"/>
    </source>
</evidence>
<comment type="caution">
    <text evidence="20">The sequence shown here is derived from an EMBL/GenBank/DDBJ whole genome shotgun (WGS) entry which is preliminary data.</text>
</comment>
<dbReference type="SUPFAM" id="SSF56672">
    <property type="entry name" value="DNA/RNA polymerases"/>
    <property type="match status" value="1"/>
</dbReference>
<keyword evidence="15" id="KW-0233">DNA recombination</keyword>
<dbReference type="FunFam" id="3.10.10.10:FF:000002">
    <property type="entry name" value="Retrovirus-related Pol polyprotein from transposon 17.6-like protein"/>
    <property type="match status" value="1"/>
</dbReference>
<dbReference type="GO" id="GO:0004519">
    <property type="term" value="F:endonuclease activity"/>
    <property type="evidence" value="ECO:0007669"/>
    <property type="project" value="UniProtKB-KW"/>
</dbReference>
<feature type="domain" description="Integrase catalytic" evidence="19">
    <location>
        <begin position="998"/>
        <end position="1161"/>
    </location>
</feature>
<dbReference type="GO" id="GO:0006508">
    <property type="term" value="P:proteolysis"/>
    <property type="evidence" value="ECO:0007669"/>
    <property type="project" value="UniProtKB-KW"/>
</dbReference>
<dbReference type="SUPFAM" id="SSF54160">
    <property type="entry name" value="Chromo domain-like"/>
    <property type="match status" value="1"/>
</dbReference>
<dbReference type="PANTHER" id="PTHR37984">
    <property type="entry name" value="PROTEIN CBG26694"/>
    <property type="match status" value="1"/>
</dbReference>
<evidence type="ECO:0000256" key="7">
    <source>
        <dbReference type="ARBA" id="ARBA00022750"/>
    </source>
</evidence>
<dbReference type="EMBL" id="JAHUZN010000010">
    <property type="protein sequence ID" value="KAG8481112.1"/>
    <property type="molecule type" value="Genomic_DNA"/>
</dbReference>
<dbReference type="EC" id="2.7.7.49" evidence="1"/>
<keyword evidence="7" id="KW-0064">Aspartyl protease</keyword>
<feature type="region of interest" description="Disordered" evidence="17">
    <location>
        <begin position="249"/>
        <end position="282"/>
    </location>
</feature>
<keyword evidence="11" id="KW-0229">DNA integration</keyword>
<dbReference type="InterPro" id="IPR001878">
    <property type="entry name" value="Znf_CCHC"/>
</dbReference>
<keyword evidence="2" id="KW-0645">Protease</keyword>
<dbReference type="PROSITE" id="PS50994">
    <property type="entry name" value="INTEGRASE"/>
    <property type="match status" value="1"/>
</dbReference>
<keyword evidence="4" id="KW-0548">Nucleotidyltransferase</keyword>
<keyword evidence="6" id="KW-0479">Metal-binding</keyword>